<name>A0A4Q1HPJ1_9BURK</name>
<evidence type="ECO:0000259" key="4">
    <source>
        <dbReference type="PROSITE" id="PS51077"/>
    </source>
</evidence>
<dbReference type="OrthoDB" id="8524622at2"/>
<dbReference type="AlphaFoldDB" id="A0A4Q1HPJ1"/>
<dbReference type="SUPFAM" id="SSF55781">
    <property type="entry name" value="GAF domain-like"/>
    <property type="match status" value="1"/>
</dbReference>
<dbReference type="PANTHER" id="PTHR30136">
    <property type="entry name" value="HELIX-TURN-HELIX TRANSCRIPTIONAL REGULATOR, ICLR FAMILY"/>
    <property type="match status" value="1"/>
</dbReference>
<dbReference type="InterPro" id="IPR036388">
    <property type="entry name" value="WH-like_DNA-bd_sf"/>
</dbReference>
<feature type="domain" description="IclR-ED" evidence="5">
    <location>
        <begin position="75"/>
        <end position="261"/>
    </location>
</feature>
<dbReference type="Pfam" id="PF01614">
    <property type="entry name" value="IclR_C"/>
    <property type="match status" value="1"/>
</dbReference>
<dbReference type="SUPFAM" id="SSF46785">
    <property type="entry name" value="Winged helix' DNA-binding domain"/>
    <property type="match status" value="1"/>
</dbReference>
<dbReference type="RefSeq" id="WP_129148904.1">
    <property type="nucleotide sequence ID" value="NZ_JBHSDO010000006.1"/>
</dbReference>
<evidence type="ECO:0000256" key="1">
    <source>
        <dbReference type="ARBA" id="ARBA00023015"/>
    </source>
</evidence>
<evidence type="ECO:0000313" key="6">
    <source>
        <dbReference type="EMBL" id="RXN92948.1"/>
    </source>
</evidence>
<dbReference type="InterPro" id="IPR036390">
    <property type="entry name" value="WH_DNA-bd_sf"/>
</dbReference>
<dbReference type="Gene3D" id="1.10.10.10">
    <property type="entry name" value="Winged helix-like DNA-binding domain superfamily/Winged helix DNA-binding domain"/>
    <property type="match status" value="1"/>
</dbReference>
<evidence type="ECO:0000259" key="5">
    <source>
        <dbReference type="PROSITE" id="PS51078"/>
    </source>
</evidence>
<accession>A0A4Q1HPJ1</accession>
<dbReference type="GO" id="GO:0003677">
    <property type="term" value="F:DNA binding"/>
    <property type="evidence" value="ECO:0007669"/>
    <property type="project" value="UniProtKB-KW"/>
</dbReference>
<proteinExistence type="predicted"/>
<evidence type="ECO:0000256" key="2">
    <source>
        <dbReference type="ARBA" id="ARBA00023125"/>
    </source>
</evidence>
<protein>
    <submittedName>
        <fullName evidence="6">IclR family transcriptional regulator</fullName>
    </submittedName>
</protein>
<keyword evidence="7" id="KW-1185">Reference proteome</keyword>
<dbReference type="InterPro" id="IPR014757">
    <property type="entry name" value="Tscrpt_reg_IclR_C"/>
</dbReference>
<dbReference type="Proteomes" id="UP000290849">
    <property type="component" value="Unassembled WGS sequence"/>
</dbReference>
<dbReference type="InterPro" id="IPR029016">
    <property type="entry name" value="GAF-like_dom_sf"/>
</dbReference>
<feature type="domain" description="HTH iclR-type" evidence="4">
    <location>
        <begin position="12"/>
        <end position="74"/>
    </location>
</feature>
<dbReference type="PANTHER" id="PTHR30136:SF34">
    <property type="entry name" value="TRANSCRIPTIONAL REGULATOR"/>
    <property type="match status" value="1"/>
</dbReference>
<organism evidence="6 7">
    <name type="scientific">Achromobacter aloeverae</name>
    <dbReference type="NCBI Taxonomy" id="1750518"/>
    <lineage>
        <taxon>Bacteria</taxon>
        <taxon>Pseudomonadati</taxon>
        <taxon>Pseudomonadota</taxon>
        <taxon>Betaproteobacteria</taxon>
        <taxon>Burkholderiales</taxon>
        <taxon>Alcaligenaceae</taxon>
        <taxon>Achromobacter</taxon>
    </lineage>
</organism>
<keyword evidence="2" id="KW-0238">DNA-binding</keyword>
<sequence>MTAAAPNPKNQVNSVAKAFAVIRAFDASLPELTISEIAARAGLDRGTAFRLIHTLETLGYAHAVPDSKRFRLGLKCLELGYAALSGRQELADHAQALLRDAVPALADAASLGVLDQGDVVYLRRVQAGLGRHNMQRGPGTRIGAYASALGHAMLAFLPHEQRIAALESGPRVKLSEHTVVEMDALLARLDEVRARGYALSDGENAYGLRTLAAPVLDADGMPLAGVSLTIDAGRMSMADFVTLAAARVQRMARELTDAVRLSGGAIRVGRPPG</sequence>
<dbReference type="Gene3D" id="3.30.450.40">
    <property type="match status" value="1"/>
</dbReference>
<keyword evidence="3" id="KW-0804">Transcription</keyword>
<dbReference type="PROSITE" id="PS51077">
    <property type="entry name" value="HTH_ICLR"/>
    <property type="match status" value="1"/>
</dbReference>
<dbReference type="InterPro" id="IPR050707">
    <property type="entry name" value="HTH_MetabolicPath_Reg"/>
</dbReference>
<dbReference type="GO" id="GO:0003700">
    <property type="term" value="F:DNA-binding transcription factor activity"/>
    <property type="evidence" value="ECO:0007669"/>
    <property type="project" value="TreeGrafter"/>
</dbReference>
<reference evidence="6 7" key="1">
    <citation type="journal article" date="2017" name="Int. J. Syst. Evol. Microbiol.">
        <title>Achromobacter aloeverae sp. nov., isolated from the root of Aloe vera (L.) Burm.f.</title>
        <authorList>
            <person name="Kuncharoen N."/>
            <person name="Muramatsu Y."/>
            <person name="Shibata C."/>
            <person name="Kamakura Y."/>
            <person name="Nakagawa Y."/>
            <person name="Tanasupawat S."/>
        </authorList>
    </citation>
    <scope>NUCLEOTIDE SEQUENCE [LARGE SCALE GENOMIC DNA]</scope>
    <source>
        <strain evidence="6 7">AVA-1</strain>
    </source>
</reference>
<dbReference type="EMBL" id="PYAL01000001">
    <property type="protein sequence ID" value="RXN92948.1"/>
    <property type="molecule type" value="Genomic_DNA"/>
</dbReference>
<dbReference type="Pfam" id="PF09339">
    <property type="entry name" value="HTH_IclR"/>
    <property type="match status" value="1"/>
</dbReference>
<dbReference type="InterPro" id="IPR005471">
    <property type="entry name" value="Tscrpt_reg_IclR_N"/>
</dbReference>
<dbReference type="GO" id="GO:0045892">
    <property type="term" value="P:negative regulation of DNA-templated transcription"/>
    <property type="evidence" value="ECO:0007669"/>
    <property type="project" value="TreeGrafter"/>
</dbReference>
<comment type="caution">
    <text evidence="6">The sequence shown here is derived from an EMBL/GenBank/DDBJ whole genome shotgun (WGS) entry which is preliminary data.</text>
</comment>
<keyword evidence="1" id="KW-0805">Transcription regulation</keyword>
<gene>
    <name evidence="6" type="ORF">C7R54_04215</name>
</gene>
<evidence type="ECO:0000313" key="7">
    <source>
        <dbReference type="Proteomes" id="UP000290849"/>
    </source>
</evidence>
<evidence type="ECO:0000256" key="3">
    <source>
        <dbReference type="ARBA" id="ARBA00023163"/>
    </source>
</evidence>
<dbReference type="SMART" id="SM00346">
    <property type="entry name" value="HTH_ICLR"/>
    <property type="match status" value="1"/>
</dbReference>
<dbReference type="PROSITE" id="PS51078">
    <property type="entry name" value="ICLR_ED"/>
    <property type="match status" value="1"/>
</dbReference>